<dbReference type="SUPFAM" id="SSF56281">
    <property type="entry name" value="Metallo-hydrolase/oxidoreductase"/>
    <property type="match status" value="1"/>
</dbReference>
<dbReference type="InterPro" id="IPR050662">
    <property type="entry name" value="Sec-metab_biosynth-thioest"/>
</dbReference>
<dbReference type="Gene3D" id="1.10.10.10">
    <property type="entry name" value="Winged helix-like DNA-binding domain superfamily/Winged helix DNA-binding domain"/>
    <property type="match status" value="1"/>
</dbReference>
<sequence>MVRPHPDSPVKAAPLLNFNRDPVYDRLQFPFETAPDYGAVTEIAPGLIWLRIPLPFRLDHVNIYLLEDGDGWAVIDTGISTSAAKAVWDGLFAGPLQGVRLTRVIVTHHHPDHIGLAGWLCQRFGAELLTSQSSFMSSRVISLAPQDFGSRHYFDFYSSHGMSAEAAGLVAIQGNEYLKLIEPLPRSFLRLVMGDQLVIGSRSFRVFSGDGHAPEQIMLYCEDEKLLFAADQVLEKISPNVSVFAGEPNGDPLGHFLRTLRLMRAELPDDVLVLPGHRRPFHGLHMRCAELEAHHEERCDRIRAACAQGPKSAADLVPVLFTRELDPHQMSFAFTETLAHANRLVRRGEIAPQTQAGKVFFVPA</sequence>
<dbReference type="SMART" id="SM00849">
    <property type="entry name" value="Lactamase_B"/>
    <property type="match status" value="1"/>
</dbReference>
<dbReference type="InterPro" id="IPR036866">
    <property type="entry name" value="RibonucZ/Hydroxyglut_hydro"/>
</dbReference>
<dbReference type="InterPro" id="IPR036388">
    <property type="entry name" value="WH-like_DNA-bd_sf"/>
</dbReference>
<dbReference type="Pfam" id="PF21221">
    <property type="entry name" value="B_lactamase-like_C"/>
    <property type="match status" value="1"/>
</dbReference>
<reference evidence="2 3" key="1">
    <citation type="journal article" date="2018" name="Int. J. Syst. Evol. Microbiol.">
        <title>Pseudooceanicola lipolyticus sp. nov., a marine alphaproteobacterium, reclassification of Oceanicola flagellatus as Pseudooceanicola flagellatus comb. nov. and emended description of the genus Pseudooceanicola.</title>
        <authorList>
            <person name="Huang M.-M."/>
            <person name="Guo L.-L."/>
            <person name="Wu Y.-H."/>
            <person name="Lai Q.-L."/>
            <person name="Shao Z.-Z."/>
            <person name="Wang C.-S."/>
            <person name="Wu M."/>
            <person name="Xu X.-W."/>
        </authorList>
    </citation>
    <scope>NUCLEOTIDE SEQUENCE [LARGE SCALE GENOMIC DNA]</scope>
    <source>
        <strain evidence="2 3">157</strain>
    </source>
</reference>
<organism evidence="2 3">
    <name type="scientific">Pseudooceanicola lipolyticus</name>
    <dbReference type="NCBI Taxonomy" id="2029104"/>
    <lineage>
        <taxon>Bacteria</taxon>
        <taxon>Pseudomonadati</taxon>
        <taxon>Pseudomonadota</taxon>
        <taxon>Alphaproteobacteria</taxon>
        <taxon>Rhodobacterales</taxon>
        <taxon>Paracoccaceae</taxon>
        <taxon>Pseudooceanicola</taxon>
    </lineage>
</organism>
<dbReference type="InterPro" id="IPR001279">
    <property type="entry name" value="Metallo-B-lactamas"/>
</dbReference>
<dbReference type="Pfam" id="PF00753">
    <property type="entry name" value="Lactamase_B"/>
    <property type="match status" value="1"/>
</dbReference>
<dbReference type="OrthoDB" id="2971563at2"/>
<protein>
    <submittedName>
        <fullName evidence="2">MBL fold metallo-hydrolase</fullName>
    </submittedName>
</protein>
<proteinExistence type="predicted"/>
<evidence type="ECO:0000259" key="1">
    <source>
        <dbReference type="SMART" id="SM00849"/>
    </source>
</evidence>
<gene>
    <name evidence="2" type="ORF">CVM52_22720</name>
</gene>
<keyword evidence="2" id="KW-0378">Hydrolase</keyword>
<dbReference type="InterPro" id="IPR048933">
    <property type="entry name" value="B_lactamase-like_C"/>
</dbReference>
<evidence type="ECO:0000313" key="2">
    <source>
        <dbReference type="EMBL" id="PJE34347.1"/>
    </source>
</evidence>
<dbReference type="PANTHER" id="PTHR23131">
    <property type="entry name" value="ENDORIBONUCLEASE LACTB2"/>
    <property type="match status" value="1"/>
</dbReference>
<dbReference type="GO" id="GO:0016787">
    <property type="term" value="F:hydrolase activity"/>
    <property type="evidence" value="ECO:0007669"/>
    <property type="project" value="UniProtKB-KW"/>
</dbReference>
<feature type="domain" description="Metallo-beta-lactamase" evidence="1">
    <location>
        <begin position="60"/>
        <end position="277"/>
    </location>
</feature>
<name>A0A2M8IUY2_9RHOB</name>
<dbReference type="PANTHER" id="PTHR23131:SF4">
    <property type="entry name" value="METALLO-BETA-LACTAMASE SUPERFAMILY POTEIN"/>
    <property type="match status" value="1"/>
</dbReference>
<dbReference type="AlphaFoldDB" id="A0A2M8IUY2"/>
<keyword evidence="3" id="KW-1185">Reference proteome</keyword>
<accession>A0A2M8IUY2</accession>
<comment type="caution">
    <text evidence="2">The sequence shown here is derived from an EMBL/GenBank/DDBJ whole genome shotgun (WGS) entry which is preliminary data.</text>
</comment>
<dbReference type="EMBL" id="PGTB01000194">
    <property type="protein sequence ID" value="PJE34347.1"/>
    <property type="molecule type" value="Genomic_DNA"/>
</dbReference>
<dbReference type="CDD" id="cd07725">
    <property type="entry name" value="TTHA1429-like_MBL-fold"/>
    <property type="match status" value="1"/>
</dbReference>
<dbReference type="Proteomes" id="UP000231553">
    <property type="component" value="Unassembled WGS sequence"/>
</dbReference>
<dbReference type="Gene3D" id="3.60.15.10">
    <property type="entry name" value="Ribonuclease Z/Hydroxyacylglutathione hydrolase-like"/>
    <property type="match status" value="1"/>
</dbReference>
<evidence type="ECO:0000313" key="3">
    <source>
        <dbReference type="Proteomes" id="UP000231553"/>
    </source>
</evidence>